<protein>
    <submittedName>
        <fullName evidence="1">Uncharacterized protein</fullName>
    </submittedName>
</protein>
<comment type="caution">
    <text evidence="1">The sequence shown here is derived from an EMBL/GenBank/DDBJ whole genome shotgun (WGS) entry which is preliminary data.</text>
</comment>
<sequence>MRTVTEVSKFRFEPLELSPKEESRKKKKTEKKRKSGTIMTAFEFTLTNEEPAAEQAAAEEYLPPLGSVGDSPQTAVELDRSVFLLFPTPTR</sequence>
<reference evidence="1" key="2">
    <citation type="journal article" date="2023" name="IMA Fungus">
        <title>Comparative genomic study of the Penicillium genus elucidates a diverse pangenome and 15 lateral gene transfer events.</title>
        <authorList>
            <person name="Petersen C."/>
            <person name="Sorensen T."/>
            <person name="Nielsen M.R."/>
            <person name="Sondergaard T.E."/>
            <person name="Sorensen J.L."/>
            <person name="Fitzpatrick D.A."/>
            <person name="Frisvad J.C."/>
            <person name="Nielsen K.L."/>
        </authorList>
    </citation>
    <scope>NUCLEOTIDE SEQUENCE</scope>
    <source>
        <strain evidence="1">IBT 29495</strain>
    </source>
</reference>
<name>A0A9W9Y6K4_9EURO</name>
<gene>
    <name evidence="1" type="ORF">N7463_001557</name>
</gene>
<organism evidence="1 2">
    <name type="scientific">Penicillium fimorum</name>
    <dbReference type="NCBI Taxonomy" id="1882269"/>
    <lineage>
        <taxon>Eukaryota</taxon>
        <taxon>Fungi</taxon>
        <taxon>Dikarya</taxon>
        <taxon>Ascomycota</taxon>
        <taxon>Pezizomycotina</taxon>
        <taxon>Eurotiomycetes</taxon>
        <taxon>Eurotiomycetidae</taxon>
        <taxon>Eurotiales</taxon>
        <taxon>Aspergillaceae</taxon>
        <taxon>Penicillium</taxon>
    </lineage>
</organism>
<accession>A0A9W9Y6K4</accession>
<dbReference type="Proteomes" id="UP001149954">
    <property type="component" value="Unassembled WGS sequence"/>
</dbReference>
<reference evidence="1" key="1">
    <citation type="submission" date="2022-12" db="EMBL/GenBank/DDBJ databases">
        <authorList>
            <person name="Petersen C."/>
        </authorList>
    </citation>
    <scope>NUCLEOTIDE SEQUENCE</scope>
    <source>
        <strain evidence="1">IBT 29495</strain>
    </source>
</reference>
<evidence type="ECO:0000313" key="2">
    <source>
        <dbReference type="Proteomes" id="UP001149954"/>
    </source>
</evidence>
<dbReference type="EMBL" id="JAPWDS010000001">
    <property type="protein sequence ID" value="KAJ5521104.1"/>
    <property type="molecule type" value="Genomic_DNA"/>
</dbReference>
<keyword evidence="2" id="KW-1185">Reference proteome</keyword>
<proteinExistence type="predicted"/>
<evidence type="ECO:0000313" key="1">
    <source>
        <dbReference type="EMBL" id="KAJ5521104.1"/>
    </source>
</evidence>
<dbReference type="AlphaFoldDB" id="A0A9W9Y6K4"/>